<dbReference type="InterPro" id="IPR024317">
    <property type="entry name" value="Dynein_heavy_chain_D4_dom"/>
</dbReference>
<dbReference type="GO" id="GO:0008569">
    <property type="term" value="F:minus-end-directed microtubule motor activity"/>
    <property type="evidence" value="ECO:0007669"/>
    <property type="project" value="InterPro"/>
</dbReference>
<dbReference type="Pfam" id="PF12780">
    <property type="entry name" value="AAA_8"/>
    <property type="match status" value="1"/>
</dbReference>
<comment type="subcellular location">
    <subcellularLocation>
        <location evidence="1">Cytoplasm</location>
        <location evidence="1">Cytoskeleton</location>
        <location evidence="1">Cilium axoneme</location>
    </subcellularLocation>
</comment>
<dbReference type="FunFam" id="3.40.50.300:FF:000049">
    <property type="entry name" value="Dynein, axonemal, heavy chain 5"/>
    <property type="match status" value="1"/>
</dbReference>
<evidence type="ECO:0000256" key="9">
    <source>
        <dbReference type="ARBA" id="ARBA00023054"/>
    </source>
</evidence>
<evidence type="ECO:0000313" key="18">
    <source>
        <dbReference type="Proteomes" id="UP000283210"/>
    </source>
</evidence>
<dbReference type="Pfam" id="PF12774">
    <property type="entry name" value="AAA_6"/>
    <property type="match status" value="1"/>
</dbReference>
<dbReference type="Pfam" id="PF12775">
    <property type="entry name" value="AAA_7"/>
    <property type="match status" value="1"/>
</dbReference>
<keyword evidence="13" id="KW-0966">Cell projection</keyword>
<dbReference type="Pfam" id="PF18198">
    <property type="entry name" value="AAA_lid_11"/>
    <property type="match status" value="1"/>
</dbReference>
<dbReference type="SUPFAM" id="SSF52540">
    <property type="entry name" value="P-loop containing nucleoside triphosphate hydrolases"/>
    <property type="match status" value="4"/>
</dbReference>
<dbReference type="FunFam" id="3.10.490.20:FF:000006">
    <property type="entry name" value="Dynein axonemal heavy chain 10"/>
    <property type="match status" value="1"/>
</dbReference>
<dbReference type="Gene3D" id="1.10.287.2620">
    <property type="match status" value="1"/>
</dbReference>
<dbReference type="GO" id="GO:0097729">
    <property type="term" value="C:9+2 motile cilium"/>
    <property type="evidence" value="ECO:0007669"/>
    <property type="project" value="UniProtKB-ARBA"/>
</dbReference>
<dbReference type="Pfam" id="PF17852">
    <property type="entry name" value="Dynein_AAA_lid"/>
    <property type="match status" value="1"/>
</dbReference>
<dbReference type="Pfam" id="PF08393">
    <property type="entry name" value="DHC_N2"/>
    <property type="match status" value="1"/>
</dbReference>
<dbReference type="InterPro" id="IPR024743">
    <property type="entry name" value="Dynein_HC_stalk"/>
</dbReference>
<dbReference type="GO" id="GO:0005874">
    <property type="term" value="C:microtubule"/>
    <property type="evidence" value="ECO:0007669"/>
    <property type="project" value="UniProtKB-KW"/>
</dbReference>
<dbReference type="Gene3D" id="1.10.8.720">
    <property type="entry name" value="Region D6 of dynein motor"/>
    <property type="match status" value="1"/>
</dbReference>
<dbReference type="InterPro" id="IPR042228">
    <property type="entry name" value="Dynein_linker_3"/>
</dbReference>
<dbReference type="EMBL" id="CM012453">
    <property type="protein sequence ID" value="RVE60980.1"/>
    <property type="molecule type" value="Genomic_DNA"/>
</dbReference>
<dbReference type="InterPro" id="IPR035699">
    <property type="entry name" value="AAA_6"/>
</dbReference>
<evidence type="ECO:0000256" key="8">
    <source>
        <dbReference type="ARBA" id="ARBA00023017"/>
    </source>
</evidence>
<dbReference type="SMART" id="SM00382">
    <property type="entry name" value="AAA"/>
    <property type="match status" value="2"/>
</dbReference>
<dbReference type="FunFam" id="1.10.287.2620:FF:000002">
    <property type="entry name" value="Dynein heavy chain 2, axonemal"/>
    <property type="match status" value="1"/>
</dbReference>
<keyword evidence="9 14" id="KW-0175">Coiled coil</keyword>
<dbReference type="PANTHER" id="PTHR22878">
    <property type="entry name" value="DYNEIN HEAVY CHAIN 6, AXONEMAL-LIKE-RELATED"/>
    <property type="match status" value="1"/>
</dbReference>
<evidence type="ECO:0000256" key="6">
    <source>
        <dbReference type="ARBA" id="ARBA00022741"/>
    </source>
</evidence>
<dbReference type="FunFam" id="1.20.920.20:FF:000001">
    <property type="entry name" value="dynein heavy chain 2, axonemal"/>
    <property type="match status" value="1"/>
</dbReference>
<dbReference type="Pfam" id="PF12777">
    <property type="entry name" value="MT"/>
    <property type="match status" value="1"/>
</dbReference>
<evidence type="ECO:0000256" key="2">
    <source>
        <dbReference type="ARBA" id="ARBA00008887"/>
    </source>
</evidence>
<dbReference type="InterPro" id="IPR004273">
    <property type="entry name" value="Dynein_heavy_D6_P-loop"/>
</dbReference>
<keyword evidence="18" id="KW-1185">Reference proteome</keyword>
<dbReference type="PANTHER" id="PTHR22878:SF63">
    <property type="entry name" value="DYNEIN AXONEMAL HEAVY CHAIN 10"/>
    <property type="match status" value="1"/>
</dbReference>
<dbReference type="FunFam" id="3.40.50.300:FF:002141">
    <property type="entry name" value="Dynein heavy chain"/>
    <property type="match status" value="1"/>
</dbReference>
<dbReference type="FunFam" id="1.20.58.1120:FF:000008">
    <property type="entry name" value="Dynein heavy chain 10, axonemal"/>
    <property type="match status" value="1"/>
</dbReference>
<dbReference type="Gene3D" id="1.20.920.30">
    <property type="match status" value="1"/>
</dbReference>
<evidence type="ECO:0000256" key="12">
    <source>
        <dbReference type="ARBA" id="ARBA00023212"/>
    </source>
</evidence>
<dbReference type="FunFam" id="1.10.8.1220:FF:000001">
    <property type="entry name" value="Dynein axonemal heavy chain 5"/>
    <property type="match status" value="1"/>
</dbReference>
<evidence type="ECO:0000256" key="7">
    <source>
        <dbReference type="ARBA" id="ARBA00022840"/>
    </source>
</evidence>
<dbReference type="Pfam" id="PF18199">
    <property type="entry name" value="Dynein_C"/>
    <property type="match status" value="1"/>
</dbReference>
<dbReference type="Pfam" id="PF12781">
    <property type="entry name" value="AAA_9"/>
    <property type="match status" value="1"/>
</dbReference>
<dbReference type="Gene3D" id="1.10.472.130">
    <property type="match status" value="1"/>
</dbReference>
<proteinExistence type="inferred from homology"/>
<dbReference type="InterPro" id="IPR042219">
    <property type="entry name" value="AAA_lid_11_sf"/>
</dbReference>
<dbReference type="GO" id="GO:0060294">
    <property type="term" value="P:cilium movement involved in cell motility"/>
    <property type="evidence" value="ECO:0007669"/>
    <property type="project" value="UniProtKB-ARBA"/>
</dbReference>
<dbReference type="FunFam" id="1.20.1270.280:FF:000005">
    <property type="entry name" value="Dynein axonemal heavy chain 10"/>
    <property type="match status" value="1"/>
</dbReference>
<keyword evidence="6" id="KW-0547">Nucleotide-binding</keyword>
<dbReference type="InterPro" id="IPR035706">
    <property type="entry name" value="AAA_9"/>
</dbReference>
<gene>
    <name evidence="17" type="ORF">OJAV_G00166080</name>
</gene>
<keyword evidence="3" id="KW-0963">Cytoplasm</keyword>
<dbReference type="InterPro" id="IPR013594">
    <property type="entry name" value="Dynein_heavy_tail"/>
</dbReference>
<dbReference type="InterPro" id="IPR042222">
    <property type="entry name" value="Dynein_2_N"/>
</dbReference>
<dbReference type="GO" id="GO:0036156">
    <property type="term" value="C:inner dynein arm"/>
    <property type="evidence" value="ECO:0007669"/>
    <property type="project" value="UniProtKB-ARBA"/>
</dbReference>
<keyword evidence="5" id="KW-0677">Repeat</keyword>
<feature type="coiled-coil region" evidence="14">
    <location>
        <begin position="3103"/>
        <end position="3193"/>
    </location>
</feature>
<evidence type="ECO:0000256" key="10">
    <source>
        <dbReference type="ARBA" id="ARBA00023069"/>
    </source>
</evidence>
<dbReference type="GO" id="GO:0005524">
    <property type="term" value="F:ATP binding"/>
    <property type="evidence" value="ECO:0007669"/>
    <property type="project" value="UniProtKB-KW"/>
</dbReference>
<feature type="compositionally biased region" description="Polar residues" evidence="15">
    <location>
        <begin position="82"/>
        <end position="92"/>
    </location>
</feature>
<evidence type="ECO:0000256" key="3">
    <source>
        <dbReference type="ARBA" id="ARBA00022490"/>
    </source>
</evidence>
<organism evidence="17 18">
    <name type="scientific">Oryzias javanicus</name>
    <name type="common">Javanese ricefish</name>
    <name type="synonym">Aplocheilus javanicus</name>
    <dbReference type="NCBI Taxonomy" id="123683"/>
    <lineage>
        <taxon>Eukaryota</taxon>
        <taxon>Metazoa</taxon>
        <taxon>Chordata</taxon>
        <taxon>Craniata</taxon>
        <taxon>Vertebrata</taxon>
        <taxon>Euteleostomi</taxon>
        <taxon>Actinopterygii</taxon>
        <taxon>Neopterygii</taxon>
        <taxon>Teleostei</taxon>
        <taxon>Neoteleostei</taxon>
        <taxon>Acanthomorphata</taxon>
        <taxon>Ovalentaria</taxon>
        <taxon>Atherinomorphae</taxon>
        <taxon>Beloniformes</taxon>
        <taxon>Adrianichthyidae</taxon>
        <taxon>Oryziinae</taxon>
        <taxon>Oryzias</taxon>
    </lineage>
</organism>
<dbReference type="GO" id="GO:0045505">
    <property type="term" value="F:dynein intermediate chain binding"/>
    <property type="evidence" value="ECO:0007669"/>
    <property type="project" value="InterPro"/>
</dbReference>
<dbReference type="Gene3D" id="3.20.180.20">
    <property type="entry name" value="Dynein heavy chain, N-terminal domain 2"/>
    <property type="match status" value="1"/>
</dbReference>
<evidence type="ECO:0000256" key="11">
    <source>
        <dbReference type="ARBA" id="ARBA00023175"/>
    </source>
</evidence>
<dbReference type="Pfam" id="PF03028">
    <property type="entry name" value="Dynein_heavy"/>
    <property type="match status" value="1"/>
</dbReference>
<dbReference type="Gene3D" id="6.10.140.1060">
    <property type="match status" value="1"/>
</dbReference>
<dbReference type="FunFam" id="1.10.8.710:FF:000001">
    <property type="entry name" value="Dynein axonemal heavy chain 2"/>
    <property type="match status" value="1"/>
</dbReference>
<comment type="similarity">
    <text evidence="2">Belongs to the dynein heavy chain family.</text>
</comment>
<protein>
    <recommendedName>
        <fullName evidence="16">AAA+ ATPase domain-containing protein</fullName>
    </recommendedName>
</protein>
<reference evidence="17 18" key="1">
    <citation type="submission" date="2018-11" db="EMBL/GenBank/DDBJ databases">
        <authorList>
            <person name="Lopez-Roques C."/>
            <person name="Donnadieu C."/>
            <person name="Bouchez O."/>
            <person name="Klopp C."/>
            <person name="Cabau C."/>
            <person name="Zahm M."/>
        </authorList>
    </citation>
    <scope>NUCLEOTIDE SEQUENCE [LARGE SCALE GENOMIC DNA]</scope>
    <source>
        <strain evidence="17">RS831</strain>
        <tissue evidence="17">Whole body</tissue>
    </source>
</reference>
<evidence type="ECO:0000259" key="16">
    <source>
        <dbReference type="SMART" id="SM00382"/>
    </source>
</evidence>
<dbReference type="GO" id="GO:0008017">
    <property type="term" value="F:microtubule binding"/>
    <property type="evidence" value="ECO:0007669"/>
    <property type="project" value="UniProtKB-ARBA"/>
</dbReference>
<keyword evidence="4" id="KW-0493">Microtubule</keyword>
<dbReference type="InterPro" id="IPR054354">
    <property type="entry name" value="DYNC2H1-like_lid"/>
</dbReference>
<dbReference type="InterPro" id="IPR041228">
    <property type="entry name" value="Dynein_C"/>
</dbReference>
<evidence type="ECO:0000256" key="1">
    <source>
        <dbReference type="ARBA" id="ARBA00004430"/>
    </source>
</evidence>
<keyword evidence="10" id="KW-0969">Cilium</keyword>
<dbReference type="Gene3D" id="1.10.8.1220">
    <property type="match status" value="1"/>
</dbReference>
<keyword evidence="8" id="KW-0243">Dynein</keyword>
<dbReference type="Gene3D" id="1.10.8.710">
    <property type="match status" value="1"/>
</dbReference>
<feature type="domain" description="AAA+ ATPase" evidence="16">
    <location>
        <begin position="1903"/>
        <end position="2071"/>
    </location>
</feature>
<dbReference type="GO" id="GO:0051959">
    <property type="term" value="F:dynein light intermediate chain binding"/>
    <property type="evidence" value="ECO:0007669"/>
    <property type="project" value="InterPro"/>
</dbReference>
<dbReference type="FunFam" id="1.10.8.720:FF:000005">
    <property type="entry name" value="Dynein axonemal heavy chain 10"/>
    <property type="match status" value="1"/>
</dbReference>
<evidence type="ECO:0000256" key="5">
    <source>
        <dbReference type="ARBA" id="ARBA00022737"/>
    </source>
</evidence>
<dbReference type="Gene3D" id="1.20.140.100">
    <property type="entry name" value="Dynein heavy chain, N-terminal domain 2"/>
    <property type="match status" value="1"/>
</dbReference>
<dbReference type="FunFam" id="1.20.920.30:FF:000007">
    <property type="entry name" value="Dynein axonemal heavy chain 10"/>
    <property type="match status" value="1"/>
</dbReference>
<dbReference type="FunFam" id="1.10.472.130:FF:000010">
    <property type="entry name" value="Dynein axonemal heavy chain 10"/>
    <property type="match status" value="1"/>
</dbReference>
<dbReference type="Gene3D" id="1.20.1270.280">
    <property type="match status" value="1"/>
</dbReference>
<keyword evidence="7" id="KW-0067">ATP-binding</keyword>
<feature type="region of interest" description="Disordered" evidence="15">
    <location>
        <begin position="76"/>
        <end position="105"/>
    </location>
</feature>
<dbReference type="Pfam" id="PF22597">
    <property type="entry name" value="DYN_lid"/>
    <property type="match status" value="1"/>
</dbReference>
<dbReference type="FunFam" id="3.40.50.300:FF:000320">
    <property type="entry name" value="Dynein, axonemal, heavy chain 5"/>
    <property type="match status" value="1"/>
</dbReference>
<dbReference type="InterPro" id="IPR027417">
    <property type="entry name" value="P-loop_NTPase"/>
</dbReference>
<sequence length="4532" mass="517960">MAGNDLRLRWIRDRVSAGFHLSKQPECWDELLRREAGKEGEKIRHFLDHVSGTDSQSFLLFFKTVKEKEIEVKIPFDKGTDSSDSNQTSSGHSGADQDLDEENTHPPHKTVVEVVYHTELHVSVNEYPERFLQASVFYFSRNLRETVVHPRDMKEAVNIMCKLFDFDFCCGEALQLLQSRIVLMYKPLFTTQQQTTTGASDNKSEDSSSHKSICDDVLEHLSKFLPKIDTTLQQISIADEIQLHIPDLDLEPEADVPISSPDMVENLEQCVMNWQTQITIVLQEQQSTQPEGLGPLPELTLWERRATVLGALSEQLKQPAVEKILKVLGAANAGIAQTFEGTIIELTNYHLESNSNSRYLKTMERHFLNLQKGSNFSLQLETIPTLMERLQTMWLSSRHYNTNERMVPLMERIAWQLCENVAQEIHVQTLFREKQKGVQSQVFVAKQVLEKWKLSYFENRAEIERLGRSSRWEFDREKLFKMSDYMASVCQDIHSVFQVLEELYNIFSPELKGMKGIDEVIHRVDGLVVPFQGVTFNPFRISNKKNWKTMMEDFNITVKDIEEESVSIIDKFFTNTHSSAHAFDILMRFKQNRSRDAISRHLLGKFDNVLTQYCKEVDNIRKMFEAKKDDPPLNITKYEPPVAGAIRWAWTLVEHTKQPIVAFLKVPEILQSEKSGVAKNKYVELALQIKEYQEKKHEIWLHRTESELPLLIKQTLLTTTEAQKDTSTAKECFNTRVRYIVNFSPQLKEIMSETRYLVLLGYPVPELAQSVALQEEHFLRYVSDLNHLISSYNSIMDSLSQTHAIMLAPRIKAAKKEIDFGLKRINWGSSGIADFISRGLKAVANFEAVLNQILKNERDIESKLQSIQTANLLKFPVPDKSNELPGIREFCDHLERERVKTVALLSRNYTDISLTIIMTEHLIMDTNSGKASLMETYYTYWERRVFNSLEKMVLRNIQTFNSLLMGDTALFQINAILSAPKIELQPKSSEISMLLLQCVKNCIESTKQFPRWMRGTCIQCPPQKVVSEDDLVTFTFFTDVWQSSQISENVFTISQNIKNLLFSVDQFFTHWKRYKLLLKMKVATEIERFAKKNPSCAMYDNKLQYFENLNQEVKQEVLCKTEHIIHLNMKPLVSSLRNIAESRISSLCSFLNKPAKEELFILRDKFLELQEKLNQRPDTFEDLKSILGTISDIREMSLDVEIRFADIKERYRMMAMYKYEAGKDELELGANIGQIWSHLFAESRRMDQSLKDVRETFSQIKLEEIDAFKQDLSIFAESFNTHGPGTVGNDLDKGLNIIGTFEKELANIMTEQEHLIETAKLLDLPLAEYPEIISIQKDLSGLSQIYNIYKAQKDAKTKWSQTLWVNSDIKVLQDGIDGFMESLMQLSKEVQTLPVAFFLNAHMKEFRVSLSLLLDLKNTALRDRHWNKLLERTGRDFDMNLQSVTLETLFSLELHKYANDIDEIVTSAMKELSIEMELQSVIQTWKKTKFTVQPHLKGNQERVYLLGAVDDILLNLDSDVMKLQGMAGSRFVGPFLEAIQQWEKNLTLFSETIEIWLQVQHKWMHLENIFCGPDVCSQLPEEAKNLQNITKKFTEIMKSTENEPNIKKCCMVPDRLPSLWGLRNNLERIQKNLGSHLDSKRNECPRFFLISDDELLSVLGSVDPGSIQEHVIKMFDNIESLSLDADSSGASVVRAMVSNEGEVMEFKKPVPLEARVENWIKAVLQEMERTSRLITKEAIYRYCADGSRVDWMMSYQCMMVLAANRVWWTWEVEDAIKNVNKGDRYALKKYAEQMHRQIEELVTCLGRPTKESDRLKISNVLVTDVHARDIVDSFIGRSIKDVHDFEWESQLRFYWVKEHDNLFVHQCNASFSYGYEYMGLKGRLVITPLTSRIYLTLTQALSMYLGGALTGPAGAGKTETIKDLAKAFGLFCVVTHCTEDMDTITLGKVISGLAKCGIWGCFDEFNRVDASVLSVASSQIQAIRNALTLHFNMFQFDGQQIILDDHMGIFITMNPREDRRLELPESVKVFFRPVVVVTPDVQQICEIVLLSQGFLKAKELAKKVTVLYKMAGIQLSKQPHYDFGLHSLKSVLIMAAKMRRESLELSEDVVLMRALRDMNVPKFVSEDVPVFLGLISDIFPGLDCPRVGFPHFREAVEEILHKGNYTILPNQVDKVVQIYETMLTQQATMIVGQTYGGKSVVISTLCQAQTKLGLRTKLYRLNPKAISVPELYGSFDPGTREWTDGIFSKLFREINKFTDKKERKYILFDGDVDSEWLENMNSVLDENKLLTLANGDRIRLESHCALLFEVGDLQHASPATVSRCGVVYIDPKDLSYTSYWQRWIKNRQEKDQELLNRLFEKYVPNCIDVTMNSETIVPQTDVNMVSQLCLMLDALLESKNNSADVLECYFLEALYCSLGATLVESARLKFDQLVKSLSCWTTVNDEKANAGPGEIPENLPTLYDFHFDGTQEKWVPWSSLVPDYVHNPAMKFADILVPTVDTTRTHWILEQMVKIKRPVLLVGGSGTSKTATIQNFLKNTSSSISLTINCSSKTTSLDLQRNLEANIEKRTKGTYGPPIGKRLLVLIDDLNMPKVDDFGTQQPVALLRLLLDQEGMYDRKKKLGFKIIKDLGYIAAMGKTGGGRNKVDPRLLSLFSVFNIPPPAAESLHLIYGSIIKGHTTSFKEAIQEVCETITACTLKLFSAIISDLPPTPSKFHYTFSQRDLSRIYCGLTLTKPDSCLTVEQFVRVWRNECLRNFHDRLTNDTDKALVHGHIKRLVEEYFESDSEAVLADPILFGDYRAAREDYEPRVYEDIGDYDVSRAIFQDILEQYNESKSSLKLVLFEDAVEHLTRVHRVLRSDGGHALLVGAEGSWKQSLTKLAAFTADCEVFEITLRRGYNELNFRNDLKTLYLKLGIENRRTVFLLTDAHIVEEGFLEQINNMLISGMVPTLFADDEKESILKQINSEALETGAGSSRESMWQYFLRKSANNLHIVLCLSASGDALKTHCRNFPGLINNTVIDWYLPWSAQALTAVAQCLLDENPIIPKAHFEAVIDHMCLVHTSVGDFSELFSLKHKRCNYSASKSFLDFISTYSTLLEEKNEHILAQCKHLEASLDRLSEAREQIAELNVKLADQKLVLTKKTAACTAFMEDIDKNQNIVKEKIFQVENKAKELEEQNKVVAAERREAEHSLAEALPALKAAHKALEELDATDIVEIRSFTKPPKQVQVVCECILVLRSKREINWITAKKMMSEAGFLHSLMQMDCDSISLSQISTIKDFLKNLQTSVEEMQAISKAGSGILKFVESFISYWDIAKEVKPKRDQVKHLEKEFLQSEAELERIKNDLNDMQRESSSLKEKYEDAVLEKELQLEEAKLMERRLSAADKLVHGLTSESERWTKDLEHLKQQHGCLSGDCLIAAAFLSYAGAFSWDFRSNMLHDKWTQDVKQKGIPLSQPFKIETFLSDEVEISRWGSEGLPPDEQSVQNGILTTRGSQFPLCIDPQQQALNWIKKKEKDNNLKVSSLHDPDFLKQLELSIKHGCPFLLQDVDEHIDPIIENVLERNVVESEGRTVIVLGDKNVNYDPNFKLFLHTTLANPQYSPSVFEKALVINYSVTLRGLEEQLLSVTTGFLENVLQQQHLKLVQEMSENRALLKTLGDSLLMELVTSTGNMLDNTELIQTLEKTKTKASEVIQKLSVAQSQTVEFANLREGYRPVAKRGAVLFFALSDMALVNRMYQYSLTSYFKLFELSLQKSLSDSNLQQRLENIIDTLTSNVHNYGVTGLLGKHKLLFSFNMTVRTEQTEGRVPQEELDFLVKGNPSGDENKFQKPHEWIPDRAWQHITKLAELFPEQFGSLPSDMEQNSTHWKSWCDLRAPEQAPCPLKNSDSLSAFQKLLLLRCLRADRLYRAVADYVTAIMGNIFVHPPLTNFTTIYERSTPLSPTVFIMNSGSDPTSDLITFAEKSGSKFTLIAMGQGQEQVVLKMLEKAVSIGSWLILHNCHLLVKCLKDLEKVLERTTNPNINFRLWITTNPIDDFPISILQKSQKVVAEPPDEIKLNMKATYSKISQQTLSSCQHPAFCSLIYVLAFFHAVVQERSKYGKTGWSVPCSFNESDFSASLEVLNTYLTGSHERGDSFIPWESLRYLIGEVLYGGRVIDSFDRRILKVYMEEYFGDFLFSPFQHFHFFKNKDVGYKIPPPGRKHVYTDAIEKMPSLSTPEVAGLHSNVEIGYYTQAVKEMWTHLRDLQPETGECGKSIGGDINGTAQDIQKRLPELFDIKVVHEELGADLSPTSVVLLQELSRFNKLVLFMQQSVAELLRALTGEVGMSKELDDLAHALCKGLVPAMWKRLAPETLKSLHDWMRHLRRRYEQYRNWVHKGEPKVMWLSGLHVPESYLAAVVQAACRKKGWPLDQSTFRTEVTAYRDEDEVSDRLKLGCYVSGLFLEGADWDTENGCLTRSKPKVSVVELPILKVVPVQKNSLRLRNTLRTPVYTTSVRRNASGVGLVFEADLFTTMHVSHWVLSGVCLYLNTD</sequence>
<dbReference type="Gene3D" id="3.40.50.300">
    <property type="entry name" value="P-loop containing nucleotide triphosphate hydrolases"/>
    <property type="match status" value="5"/>
</dbReference>
<keyword evidence="12" id="KW-0206">Cytoskeleton</keyword>
<dbReference type="InterPro" id="IPR003593">
    <property type="entry name" value="AAA+_ATPase"/>
</dbReference>
<dbReference type="InterPro" id="IPR043160">
    <property type="entry name" value="Dynein_C_barrel"/>
</dbReference>
<dbReference type="Gene3D" id="3.10.490.20">
    <property type="match status" value="1"/>
</dbReference>
<dbReference type="Gene3D" id="1.20.920.20">
    <property type="match status" value="1"/>
</dbReference>
<evidence type="ECO:0000256" key="13">
    <source>
        <dbReference type="ARBA" id="ARBA00023273"/>
    </source>
</evidence>
<dbReference type="InterPro" id="IPR041466">
    <property type="entry name" value="Dynein_AAA5_ext"/>
</dbReference>
<dbReference type="FunFam" id="3.40.50.300:FF:000063">
    <property type="entry name" value="dynein heavy chain 6, axonemal"/>
    <property type="match status" value="1"/>
</dbReference>
<dbReference type="FunFam" id="1.20.140.100:FF:000001">
    <property type="entry name" value="dynein heavy chain 17, axonemal"/>
    <property type="match status" value="1"/>
</dbReference>
<name>A0A3S2PU35_ORYJA</name>
<dbReference type="FunFam" id="3.20.180.20:FF:000001">
    <property type="entry name" value="Dynein axonemal heavy chain 5"/>
    <property type="match status" value="1"/>
</dbReference>
<dbReference type="Gene3D" id="1.20.58.1120">
    <property type="match status" value="1"/>
</dbReference>
<dbReference type="InterPro" id="IPR013602">
    <property type="entry name" value="Dynein_heavy_linker"/>
</dbReference>
<reference evidence="17 18" key="2">
    <citation type="submission" date="2019-01" db="EMBL/GenBank/DDBJ databases">
        <title>A chromosome length genome reference of the Java medaka (oryzias javanicus).</title>
        <authorList>
            <person name="Herpin A."/>
            <person name="Takehana Y."/>
            <person name="Naruse K."/>
            <person name="Ansai S."/>
            <person name="Kawaguchi M."/>
        </authorList>
    </citation>
    <scope>NUCLEOTIDE SEQUENCE [LARGE SCALE GENOMIC DNA]</scope>
    <source>
        <strain evidence="17">RS831</strain>
        <tissue evidence="17">Whole body</tissue>
    </source>
</reference>
<dbReference type="InterPro" id="IPR026983">
    <property type="entry name" value="DHC"/>
</dbReference>
<dbReference type="Pfam" id="PF08385">
    <property type="entry name" value="DHC_N1"/>
    <property type="match status" value="1"/>
</dbReference>
<evidence type="ECO:0000256" key="14">
    <source>
        <dbReference type="SAM" id="Coils"/>
    </source>
</evidence>
<feature type="coiled-coil region" evidence="14">
    <location>
        <begin position="3327"/>
        <end position="3410"/>
    </location>
</feature>
<keyword evidence="11" id="KW-0505">Motor protein</keyword>
<evidence type="ECO:0000256" key="4">
    <source>
        <dbReference type="ARBA" id="ARBA00022701"/>
    </source>
</evidence>
<dbReference type="GO" id="GO:0036159">
    <property type="term" value="P:inner dynein arm assembly"/>
    <property type="evidence" value="ECO:0007669"/>
    <property type="project" value="UniProtKB-ARBA"/>
</dbReference>
<evidence type="ECO:0000256" key="15">
    <source>
        <dbReference type="SAM" id="MobiDB-lite"/>
    </source>
</evidence>
<dbReference type="InterPro" id="IPR043157">
    <property type="entry name" value="Dynein_AAA1S"/>
</dbReference>
<dbReference type="InterPro" id="IPR041658">
    <property type="entry name" value="AAA_lid_11"/>
</dbReference>
<dbReference type="OrthoDB" id="64868at2759"/>
<dbReference type="Proteomes" id="UP000283210">
    <property type="component" value="Chromosome 17"/>
</dbReference>
<accession>A0A3S2PU35</accession>
<evidence type="ECO:0000313" key="17">
    <source>
        <dbReference type="EMBL" id="RVE60980.1"/>
    </source>
</evidence>
<feature type="domain" description="AAA+ ATPase" evidence="16">
    <location>
        <begin position="2515"/>
        <end position="2664"/>
    </location>
</feature>